<evidence type="ECO:0000259" key="11">
    <source>
        <dbReference type="PROSITE" id="PS50280"/>
    </source>
</evidence>
<evidence type="ECO:0000313" key="14">
    <source>
        <dbReference type="Proteomes" id="UP001209878"/>
    </source>
</evidence>
<feature type="domain" description="WW" evidence="10">
    <location>
        <begin position="2082"/>
        <end position="2115"/>
    </location>
</feature>
<evidence type="ECO:0000256" key="1">
    <source>
        <dbReference type="ARBA" id="ARBA00004123"/>
    </source>
</evidence>
<evidence type="ECO:0000256" key="2">
    <source>
        <dbReference type="ARBA" id="ARBA00012178"/>
    </source>
</evidence>
<dbReference type="Gene3D" id="1.10.1740.100">
    <property type="entry name" value="Set2, Rpb1 interacting domain"/>
    <property type="match status" value="1"/>
</dbReference>
<dbReference type="PROSITE" id="PS50020">
    <property type="entry name" value="WW_DOMAIN_2"/>
    <property type="match status" value="1"/>
</dbReference>
<feature type="domain" description="Post-SET" evidence="12">
    <location>
        <begin position="1357"/>
        <end position="1373"/>
    </location>
</feature>
<dbReference type="InterPro" id="IPR036020">
    <property type="entry name" value="WW_dom_sf"/>
</dbReference>
<feature type="compositionally biased region" description="Basic and acidic residues" evidence="9">
    <location>
        <begin position="302"/>
        <end position="313"/>
    </location>
</feature>
<dbReference type="InterPro" id="IPR003616">
    <property type="entry name" value="Post-SET_dom"/>
</dbReference>
<feature type="compositionally biased region" description="Basic and acidic residues" evidence="9">
    <location>
        <begin position="930"/>
        <end position="941"/>
    </location>
</feature>
<dbReference type="EC" id="2.1.1.359" evidence="2"/>
<feature type="region of interest" description="Disordered" evidence="9">
    <location>
        <begin position="1"/>
        <end position="329"/>
    </location>
</feature>
<dbReference type="CDD" id="cd19172">
    <property type="entry name" value="SET_SETD2"/>
    <property type="match status" value="1"/>
</dbReference>
<feature type="region of interest" description="Disordered" evidence="9">
    <location>
        <begin position="2060"/>
        <end position="2091"/>
    </location>
</feature>
<dbReference type="SMART" id="SM00456">
    <property type="entry name" value="WW"/>
    <property type="match status" value="1"/>
</dbReference>
<dbReference type="Pfam" id="PF00397">
    <property type="entry name" value="WW"/>
    <property type="match status" value="1"/>
</dbReference>
<dbReference type="PANTHER" id="PTHR46711">
    <property type="entry name" value="HISTONE-LYSINE N-METHYLTRANSFERASE SETD2"/>
    <property type="match status" value="1"/>
</dbReference>
<feature type="region of interest" description="Disordered" evidence="9">
    <location>
        <begin position="406"/>
        <end position="428"/>
    </location>
</feature>
<dbReference type="GO" id="GO:0032259">
    <property type="term" value="P:methylation"/>
    <property type="evidence" value="ECO:0007669"/>
    <property type="project" value="UniProtKB-KW"/>
</dbReference>
<organism evidence="13 14">
    <name type="scientific">Ridgeia piscesae</name>
    <name type="common">Tubeworm</name>
    <dbReference type="NCBI Taxonomy" id="27915"/>
    <lineage>
        <taxon>Eukaryota</taxon>
        <taxon>Metazoa</taxon>
        <taxon>Spiralia</taxon>
        <taxon>Lophotrochozoa</taxon>
        <taxon>Annelida</taxon>
        <taxon>Polychaeta</taxon>
        <taxon>Sedentaria</taxon>
        <taxon>Canalipalpata</taxon>
        <taxon>Sabellida</taxon>
        <taxon>Siboglinidae</taxon>
        <taxon>Ridgeia</taxon>
    </lineage>
</organism>
<comment type="subcellular location">
    <subcellularLocation>
        <location evidence="1">Nucleus</location>
    </subcellularLocation>
</comment>
<dbReference type="PROSITE" id="PS50868">
    <property type="entry name" value="POST_SET"/>
    <property type="match status" value="1"/>
</dbReference>
<evidence type="ECO:0000256" key="6">
    <source>
        <dbReference type="ARBA" id="ARBA00023015"/>
    </source>
</evidence>
<feature type="region of interest" description="Disordered" evidence="9">
    <location>
        <begin position="738"/>
        <end position="800"/>
    </location>
</feature>
<feature type="region of interest" description="Disordered" evidence="9">
    <location>
        <begin position="1379"/>
        <end position="1402"/>
    </location>
</feature>
<dbReference type="SMART" id="SM00317">
    <property type="entry name" value="SET"/>
    <property type="match status" value="1"/>
</dbReference>
<feature type="compositionally biased region" description="Pro residues" evidence="9">
    <location>
        <begin position="2068"/>
        <end position="2079"/>
    </location>
</feature>
<feature type="compositionally biased region" description="Polar residues" evidence="9">
    <location>
        <begin position="124"/>
        <end position="140"/>
    </location>
</feature>
<feature type="compositionally biased region" description="Basic and acidic residues" evidence="9">
    <location>
        <begin position="260"/>
        <end position="271"/>
    </location>
</feature>
<feature type="region of interest" description="Disordered" evidence="9">
    <location>
        <begin position="1668"/>
        <end position="1779"/>
    </location>
</feature>
<evidence type="ECO:0000256" key="3">
    <source>
        <dbReference type="ARBA" id="ARBA00022603"/>
    </source>
</evidence>
<feature type="compositionally biased region" description="Basic and acidic residues" evidence="9">
    <location>
        <begin position="1027"/>
        <end position="1057"/>
    </location>
</feature>
<dbReference type="SMART" id="SM00508">
    <property type="entry name" value="PostSET"/>
    <property type="match status" value="1"/>
</dbReference>
<dbReference type="Pfam" id="PF00856">
    <property type="entry name" value="SET"/>
    <property type="match status" value="1"/>
</dbReference>
<feature type="compositionally biased region" description="Basic and acidic residues" evidence="9">
    <location>
        <begin position="166"/>
        <end position="191"/>
    </location>
</feature>
<dbReference type="Pfam" id="PF08236">
    <property type="entry name" value="SRI"/>
    <property type="match status" value="1"/>
</dbReference>
<feature type="compositionally biased region" description="Polar residues" evidence="9">
    <location>
        <begin position="16"/>
        <end position="28"/>
    </location>
</feature>
<feature type="compositionally biased region" description="Polar residues" evidence="9">
    <location>
        <begin position="900"/>
        <end position="910"/>
    </location>
</feature>
<feature type="region of interest" description="Disordered" evidence="9">
    <location>
        <begin position="871"/>
        <end position="1135"/>
    </location>
</feature>
<dbReference type="CDD" id="cd00201">
    <property type="entry name" value="WW"/>
    <property type="match status" value="1"/>
</dbReference>
<proteinExistence type="predicted"/>
<evidence type="ECO:0000313" key="13">
    <source>
        <dbReference type="EMBL" id="KAK2186858.1"/>
    </source>
</evidence>
<accession>A0AAD9UEU3</accession>
<protein>
    <recommendedName>
        <fullName evidence="2">[histone H3]-lysine(36) N-trimethyltransferase</fullName>
        <ecNumber evidence="2">2.1.1.359</ecNumber>
    </recommendedName>
</protein>
<reference evidence="13" key="1">
    <citation type="journal article" date="2023" name="Mol. Biol. Evol.">
        <title>Third-Generation Sequencing Reveals the Adaptive Role of the Epigenome in Three Deep-Sea Polychaetes.</title>
        <authorList>
            <person name="Perez M."/>
            <person name="Aroh O."/>
            <person name="Sun Y."/>
            <person name="Lan Y."/>
            <person name="Juniper S.K."/>
            <person name="Young C.R."/>
            <person name="Angers B."/>
            <person name="Qian P.Y."/>
        </authorList>
    </citation>
    <scope>NUCLEOTIDE SEQUENCE</scope>
    <source>
        <strain evidence="13">R07B-5</strain>
    </source>
</reference>
<feature type="compositionally biased region" description="Basic and acidic residues" evidence="9">
    <location>
        <begin position="1003"/>
        <end position="1020"/>
    </location>
</feature>
<dbReference type="InterPro" id="IPR013257">
    <property type="entry name" value="SRI"/>
</dbReference>
<dbReference type="InterPro" id="IPR042294">
    <property type="entry name" value="SETD2_animal"/>
</dbReference>
<evidence type="ECO:0000256" key="4">
    <source>
        <dbReference type="ARBA" id="ARBA00022679"/>
    </source>
</evidence>
<keyword evidence="7" id="KW-0804">Transcription</keyword>
<feature type="compositionally biased region" description="Low complexity" evidence="9">
    <location>
        <begin position="1086"/>
        <end position="1114"/>
    </location>
</feature>
<dbReference type="InterPro" id="IPR044437">
    <property type="entry name" value="SETD2/Set2_SET"/>
</dbReference>
<dbReference type="GO" id="GO:0005694">
    <property type="term" value="C:chromosome"/>
    <property type="evidence" value="ECO:0007669"/>
    <property type="project" value="InterPro"/>
</dbReference>
<dbReference type="GO" id="GO:0006355">
    <property type="term" value="P:regulation of DNA-templated transcription"/>
    <property type="evidence" value="ECO:0007669"/>
    <property type="project" value="InterPro"/>
</dbReference>
<dbReference type="PROSITE" id="PS50280">
    <property type="entry name" value="SET"/>
    <property type="match status" value="1"/>
</dbReference>
<dbReference type="InterPro" id="IPR001202">
    <property type="entry name" value="WW_dom"/>
</dbReference>
<name>A0AAD9UEU3_RIDPI</name>
<keyword evidence="14" id="KW-1185">Reference proteome</keyword>
<evidence type="ECO:0000259" key="12">
    <source>
        <dbReference type="PROSITE" id="PS50868"/>
    </source>
</evidence>
<keyword evidence="3" id="KW-0489">Methyltransferase</keyword>
<evidence type="ECO:0000256" key="8">
    <source>
        <dbReference type="ARBA" id="ARBA00023242"/>
    </source>
</evidence>
<feature type="compositionally biased region" description="Acidic residues" evidence="9">
    <location>
        <begin position="64"/>
        <end position="76"/>
    </location>
</feature>
<evidence type="ECO:0000256" key="5">
    <source>
        <dbReference type="ARBA" id="ARBA00022691"/>
    </source>
</evidence>
<dbReference type="Gene3D" id="2.170.270.10">
    <property type="entry name" value="SET domain"/>
    <property type="match status" value="1"/>
</dbReference>
<dbReference type="SUPFAM" id="SSF82199">
    <property type="entry name" value="SET domain"/>
    <property type="match status" value="1"/>
</dbReference>
<keyword evidence="4" id="KW-0808">Transferase</keyword>
<feature type="compositionally biased region" description="Basic and acidic residues" evidence="9">
    <location>
        <begin position="223"/>
        <end position="253"/>
    </location>
</feature>
<dbReference type="InterPro" id="IPR001214">
    <property type="entry name" value="SET_dom"/>
</dbReference>
<feature type="compositionally biased region" description="Pro residues" evidence="9">
    <location>
        <begin position="77"/>
        <end position="91"/>
    </location>
</feature>
<feature type="region of interest" description="Disordered" evidence="9">
    <location>
        <begin position="1628"/>
        <end position="1649"/>
    </location>
</feature>
<dbReference type="Proteomes" id="UP001209878">
    <property type="component" value="Unassembled WGS sequence"/>
</dbReference>
<feature type="compositionally biased region" description="Basic and acidic residues" evidence="9">
    <location>
        <begin position="1068"/>
        <end position="1081"/>
    </location>
</feature>
<sequence>MKQKQQAAARKHESVDSTVHQRVSTRSQGLRAPVVTHSNEHGNDAGKVMFQIKARPSLTLVQYSDEDESNSSELEEPPPPPPPPLPAPPQVQPELKDVGDTARSTRSSTRWQQNDAEGDDAGDTVSSTHSGTRCQQTEGQETLAPSEPKNIDDSKNTAESCVCESDSDKANDSVSVHEAECKRHVTEEGHGDMSQLDDSSHGDRSVKDMNDRSTPRHSRRLQKRDESLADNSHTQERHESDNGKTRKRSDSAHHHSGRDRRREARDNDTGRRHERRHRREQDDKRSLRTPRVLTAFADDDSEKTPVKEMRKQVLQDALDQPPPEPDSVQGRLQAALLSLNLKAAKAKITPAEPQVKTDKTRHDRIMVATPVNRKSDKSEPSTTEKETLDGYKATFVDSFTSFSETELAQPDDAKSIGDSDSQTSVVSMASSVHSATDVSSSDSDSVSVSPVSIVSGCHKGVDVQCSSAVLTSHQFSPIVVSVPPPPHRTDVTEIASPPVAVPPVAITPTAVPTVALPPAPIRPVALPAFPAPMTFPPSAVPLPMSSVIPPVLSSVLPIPPACSIPPPSTITPAILVTPPPVPVATSALSVPSVASPLPPLSAPVSLPLPTVPPVLPSPLVGLVSSTVIQPPAIAPVPPTAPETKVPVPSLPTPGGTTCQHSNTTSIEFGMKLVKPRHRVSRWGGMAVTQPPVVATEPMLTVSPLVGRTMPLVLSPPSGGNTVPLLPEVSHIVALATSASDTSVSEKSGEPEGDEKMYDPFAVDDDTDEQGGGSEATDSQPTATESSPPHPSIVAMETRQSTNWCDVAPEEKRVDTDGNDVDVCSPARQERDTEVSVCSAISPNAKPRVSRWGEPLPLVDEVVTAVPQDQDVGGAVTPQAEPNMAEASQPTVTDSVEHQQDTCNHVDSQMVSDHTSSDHIISDHTTSGHITYEREVGDHITSEQEVSGQLHAVAESRVDNEAMSPVPQKATTSQRHRGRRSSAKSAPSENSGESRPRRRSSRLLRLEEKKGHVKDDPKEELPSGGDHMTTEEKPNPEDRLSEPTETKKEKPVRETERRSGKRKRGGRGSRWEKDSKVQKEAFEDTTSDASSIASAIPSTADTVSTTTPSVLSSPVQGVDMNRREPYSSSGPGKLKSRWRCLSEMEAEAQGGSTANSDPPTTQLDVTTMAPSVVVTAEVVSSTLSAIQEEWPLSVIPEESSPEREDFDPVDNKPVSGSRCPCGDACTNKRFQKHHYRKTKICKTGPKGWGLNAMEDLEPGQFIIEYVGEVLEYVEFRARTKRYSKVDHFYFMALNGNEILDAAKKGNASRFINHSCDPNCETQKWTVNGQLRVGFFAIRPIHAGEELTFDYRFERYGKEAQKCCCGSANCRGFIGGTKTKSLRSSEVSRSSKPSSSTPKAKKEKRMKEFDDLILEEEIEKMTQLGGLRRRAHVLELARLMVRADSTEQRLILLRILQDTKEMNCLRLFLDYHGLSLIWSWMVDAAETAIDFKTQILQTLKLLPINNKTVLKDSKILAVVEKWAAQIAGAAAISSKIETSESSDSSAPTPAGSEKDVEGTTKDNTTIVSSSSMEVTPSAMLPSLPGAVTFEGIPRKKHFQLLRLQSEEASSSDSEVCEFNKTPEKIPEGVIVGKTGEGSVDEGNAESASEQEVVGNEAIAAICVTAGADTMSESSQDASELGQGDASKEEFKIPKKQEVEERKKMEQELEQRYRSDSDHSNRKRYYDDSPERSRSSKKSRQSEEERRAEREHEREELKSLKARKVLLPTPPKMSKKERREQFEAQIKAKDEMQKQQLQQQLQDPAAAYQYYQQQQQQGFIEFPGQVDYPVPAQPEVMYQDGTGMSVAAPYQDGTAVVPMQPGPGVPMAVPSGTVQQQTSMTSAPATQFIMQPDGTLIPAPQPVQPTPTAMVSPAQPALQPVITDPATQAVIAQPMQPVATTQAQFVDPAQPQVVYQVAPAQQSYIQPQTVPVAGTQPLSYVQTTQQAQPMMQPTQQAQPMIQPAQQAQPIMQPAQQAQPMMQAVQPQAMQQVYYTTHQGQVIVQQQPVLQEQQIIQMQPVADMRPRDPREPPPPPPSPPPKPRSSRLPPNWKTARDADGKLYYYHTVTRQTQWDAPSWEPGDHDDDMDLGTPTHDEPKISKHIVKCLNPFRRPDCKSGRISNTDDFKHLARKITHAVLDKEMKHCRHVEDLEVNENVKAKAQDYVKKYMARFGTIYKKSTNSP</sequence>
<feature type="compositionally biased region" description="Basic and acidic residues" evidence="9">
    <location>
        <begin position="746"/>
        <end position="757"/>
    </location>
</feature>
<dbReference type="Gene3D" id="2.20.70.10">
    <property type="match status" value="1"/>
</dbReference>
<keyword evidence="5" id="KW-0949">S-adenosyl-L-methionine</keyword>
<evidence type="ECO:0000256" key="7">
    <source>
        <dbReference type="ARBA" id="ARBA00023163"/>
    </source>
</evidence>
<dbReference type="EMBL" id="JAODUO010000186">
    <property type="protein sequence ID" value="KAK2186858.1"/>
    <property type="molecule type" value="Genomic_DNA"/>
</dbReference>
<dbReference type="PANTHER" id="PTHR46711:SF1">
    <property type="entry name" value="HISTONE-LYSINE N-METHYLTRANSFERASE SETD2"/>
    <property type="match status" value="1"/>
</dbReference>
<evidence type="ECO:0000259" key="10">
    <source>
        <dbReference type="PROSITE" id="PS50020"/>
    </source>
</evidence>
<dbReference type="SUPFAM" id="SSF51045">
    <property type="entry name" value="WW domain"/>
    <property type="match status" value="1"/>
</dbReference>
<feature type="compositionally biased region" description="Low complexity" evidence="9">
    <location>
        <begin position="1380"/>
        <end position="1396"/>
    </location>
</feature>
<dbReference type="InterPro" id="IPR038190">
    <property type="entry name" value="SRI_sf"/>
</dbReference>
<dbReference type="InterPro" id="IPR046341">
    <property type="entry name" value="SET_dom_sf"/>
</dbReference>
<dbReference type="GO" id="GO:0140955">
    <property type="term" value="F:histone H3K36 trimethyltransferase activity"/>
    <property type="evidence" value="ECO:0007669"/>
    <property type="project" value="UniProtKB-EC"/>
</dbReference>
<keyword evidence="6" id="KW-0805">Transcription regulation</keyword>
<feature type="compositionally biased region" description="Low complexity" evidence="9">
    <location>
        <begin position="1535"/>
        <end position="1548"/>
    </location>
</feature>
<feature type="compositionally biased region" description="Polar residues" evidence="9">
    <location>
        <begin position="102"/>
        <end position="115"/>
    </location>
</feature>
<feature type="domain" description="SET" evidence="11">
    <location>
        <begin position="1235"/>
        <end position="1350"/>
    </location>
</feature>
<feature type="compositionally biased region" description="Basic and acidic residues" evidence="9">
    <location>
        <begin position="198"/>
        <end position="214"/>
    </location>
</feature>
<evidence type="ECO:0000256" key="9">
    <source>
        <dbReference type="SAM" id="MobiDB-lite"/>
    </source>
</evidence>
<feature type="compositionally biased region" description="Polar residues" evidence="9">
    <location>
        <begin position="775"/>
        <end position="786"/>
    </location>
</feature>
<feature type="region of interest" description="Disordered" evidence="9">
    <location>
        <begin position="1535"/>
        <end position="1560"/>
    </location>
</feature>
<keyword evidence="8" id="KW-0539">Nucleus</keyword>
<gene>
    <name evidence="13" type="ORF">NP493_186g01005</name>
</gene>
<dbReference type="GO" id="GO:0005634">
    <property type="term" value="C:nucleus"/>
    <property type="evidence" value="ECO:0007669"/>
    <property type="project" value="TreeGrafter"/>
</dbReference>
<comment type="caution">
    <text evidence="13">The sequence shown here is derived from an EMBL/GenBank/DDBJ whole genome shotgun (WGS) entry which is preliminary data.</text>
</comment>
<feature type="compositionally biased region" description="Basic and acidic residues" evidence="9">
    <location>
        <begin position="1683"/>
        <end position="1756"/>
    </location>
</feature>